<dbReference type="InterPro" id="IPR035996">
    <property type="entry name" value="4pyrrol_Methylase_sf"/>
</dbReference>
<keyword evidence="4 6" id="KW-0808">Transferase</keyword>
<dbReference type="PANTHER" id="PTHR10882:SF0">
    <property type="entry name" value="DIPHTHINE METHYL ESTER SYNTHASE"/>
    <property type="match status" value="1"/>
</dbReference>
<dbReference type="Pfam" id="PF00590">
    <property type="entry name" value="TP_methylase"/>
    <property type="match status" value="1"/>
</dbReference>
<evidence type="ECO:0000259" key="8">
    <source>
        <dbReference type="Pfam" id="PF00590"/>
    </source>
</evidence>
<comment type="similarity">
    <text evidence="2 6">Belongs to the diphthine synthase family.</text>
</comment>
<dbReference type="NCBIfam" id="TIGR00522">
    <property type="entry name" value="dph5"/>
    <property type="match status" value="1"/>
</dbReference>
<evidence type="ECO:0000256" key="3">
    <source>
        <dbReference type="ARBA" id="ARBA00022603"/>
    </source>
</evidence>
<dbReference type="InterPro" id="IPR000878">
    <property type="entry name" value="4pyrrol_Mease"/>
</dbReference>
<evidence type="ECO:0000256" key="6">
    <source>
        <dbReference type="HAMAP-Rule" id="MF_01084"/>
    </source>
</evidence>
<dbReference type="Gene3D" id="3.40.1010.10">
    <property type="entry name" value="Cobalt-precorrin-4 Transmethylase, Domain 1"/>
    <property type="match status" value="1"/>
</dbReference>
<dbReference type="CDD" id="cd11647">
    <property type="entry name" value="DHP5_DphB"/>
    <property type="match status" value="1"/>
</dbReference>
<evidence type="ECO:0000256" key="2">
    <source>
        <dbReference type="ARBA" id="ARBA00006729"/>
    </source>
</evidence>
<feature type="binding site" evidence="6 7">
    <location>
        <position position="9"/>
    </location>
    <ligand>
        <name>S-adenosyl-L-methionine</name>
        <dbReference type="ChEBI" id="CHEBI:59789"/>
    </ligand>
</feature>
<accession>A0A8A3S7V2</accession>
<dbReference type="InterPro" id="IPR014777">
    <property type="entry name" value="4pyrrole_Mease_sub1"/>
</dbReference>
<dbReference type="Proteomes" id="UP001042704">
    <property type="component" value="Chromosome"/>
</dbReference>
<evidence type="ECO:0000313" key="10">
    <source>
        <dbReference type="Proteomes" id="UP001042704"/>
    </source>
</evidence>
<evidence type="ECO:0000256" key="7">
    <source>
        <dbReference type="PIRSR" id="PIRSR036432-1"/>
    </source>
</evidence>
<feature type="binding site" evidence="6 7">
    <location>
        <begin position="113"/>
        <end position="114"/>
    </location>
    <ligand>
        <name>S-adenosyl-L-methionine</name>
        <dbReference type="ChEBI" id="CHEBI:59789"/>
    </ligand>
</feature>
<protein>
    <recommendedName>
        <fullName evidence="6">Diphthine synthase</fullName>
        <ecNumber evidence="6">2.1.1.98</ecNumber>
    </recommendedName>
    <alternativeName>
        <fullName evidence="6">Diphthamide biosynthesis methyltransferase</fullName>
    </alternativeName>
</protein>
<organism evidence="9 10">
    <name type="scientific">Methanofollis aquaemaris</name>
    <dbReference type="NCBI Taxonomy" id="126734"/>
    <lineage>
        <taxon>Archaea</taxon>
        <taxon>Methanobacteriati</taxon>
        <taxon>Methanobacteriota</taxon>
        <taxon>Stenosarchaea group</taxon>
        <taxon>Methanomicrobia</taxon>
        <taxon>Methanomicrobiales</taxon>
        <taxon>Methanomicrobiaceae</taxon>
        <taxon>Methanofollis</taxon>
    </lineage>
</organism>
<dbReference type="GO" id="GO:0017183">
    <property type="term" value="P:protein histidyl modification to diphthamide"/>
    <property type="evidence" value="ECO:0007669"/>
    <property type="project" value="UniProtKB-UniRule"/>
</dbReference>
<name>A0A8A3S7V2_9EURY</name>
<dbReference type="InterPro" id="IPR004551">
    <property type="entry name" value="Dphthn_synthase"/>
</dbReference>
<feature type="domain" description="Tetrapyrrole methylase" evidence="8">
    <location>
        <begin position="1"/>
        <end position="217"/>
    </location>
</feature>
<dbReference type="HAMAP" id="MF_01084">
    <property type="entry name" value="Diphthine_synth"/>
    <property type="match status" value="1"/>
</dbReference>
<evidence type="ECO:0000256" key="1">
    <source>
        <dbReference type="ARBA" id="ARBA00005156"/>
    </source>
</evidence>
<keyword evidence="5 6" id="KW-0949">S-adenosyl-L-methionine</keyword>
<dbReference type="AlphaFoldDB" id="A0A8A3S7V2"/>
<evidence type="ECO:0000256" key="5">
    <source>
        <dbReference type="ARBA" id="ARBA00022691"/>
    </source>
</evidence>
<dbReference type="GeneID" id="76424654"/>
<reference evidence="9" key="2">
    <citation type="submission" date="2019-02" db="EMBL/GenBank/DDBJ databases">
        <authorList>
            <person name="Chen S.-C."/>
            <person name="Chien H.-H."/>
            <person name="Lai M.-C."/>
        </authorList>
    </citation>
    <scope>NUCLEOTIDE SEQUENCE</scope>
    <source>
        <strain evidence="9">N2F9704</strain>
    </source>
</reference>
<feature type="binding site" evidence="6 7">
    <location>
        <position position="85"/>
    </location>
    <ligand>
        <name>S-adenosyl-L-methionine</name>
        <dbReference type="ChEBI" id="CHEBI:59789"/>
    </ligand>
</feature>
<dbReference type="KEGG" id="maqe:RJ40_09745"/>
<feature type="binding site" evidence="6 7">
    <location>
        <position position="227"/>
    </location>
    <ligand>
        <name>S-adenosyl-L-methionine</name>
        <dbReference type="ChEBI" id="CHEBI:59789"/>
    </ligand>
</feature>
<dbReference type="InterPro" id="IPR014776">
    <property type="entry name" value="4pyrrole_Mease_sub2"/>
</dbReference>
<sequence length="249" mass="27378">MLTFIGLGLFDENDVSVKGLEQIRRADYVFLECYTSVLTGTTIERMEEFFGKEVKTLGRDDVEGHPEDFLRLAQDSDVAFLTAGDPMVSTTHIDLRIRAADMGIRTAVVHGASIVSAVCGLTGLQNYRFGKSCSLPFPYGKWAPKTPVEVIEHNMAENLHTLVYLDIQPERYMRVPEAVGFLEEMAAERGLSIPVYVGVARAGSAEPMVAAGTAGDLAKVDFGDPLHILVVPAELHHMEREYLETFAGL</sequence>
<feature type="binding site" evidence="6 7">
    <location>
        <position position="88"/>
    </location>
    <ligand>
        <name>S-adenosyl-L-methionine</name>
        <dbReference type="ChEBI" id="CHEBI:59789"/>
    </ligand>
</feature>
<dbReference type="GO" id="GO:0004164">
    <property type="term" value="F:diphthine synthase activity"/>
    <property type="evidence" value="ECO:0007669"/>
    <property type="project" value="UniProtKB-UniRule"/>
</dbReference>
<dbReference type="GO" id="GO:0032259">
    <property type="term" value="P:methylation"/>
    <property type="evidence" value="ECO:0007669"/>
    <property type="project" value="UniProtKB-KW"/>
</dbReference>
<proteinExistence type="inferred from homology"/>
<keyword evidence="3 6" id="KW-0489">Methyltransferase</keyword>
<dbReference type="SUPFAM" id="SSF53790">
    <property type="entry name" value="Tetrapyrrole methylase"/>
    <property type="match status" value="1"/>
</dbReference>
<keyword evidence="10" id="KW-1185">Reference proteome</keyword>
<dbReference type="PANTHER" id="PTHR10882">
    <property type="entry name" value="DIPHTHINE SYNTHASE"/>
    <property type="match status" value="1"/>
</dbReference>
<feature type="binding site" evidence="6 7">
    <location>
        <position position="202"/>
    </location>
    <ligand>
        <name>S-adenosyl-L-methionine</name>
        <dbReference type="ChEBI" id="CHEBI:59789"/>
    </ligand>
</feature>
<gene>
    <name evidence="6" type="primary">dphB</name>
    <name evidence="9" type="ORF">RJ40_09745</name>
</gene>
<reference evidence="9" key="1">
    <citation type="journal article" date="2001" name="Int. J. Syst. Evol. Microbiol.">
        <title>Methanofollis aquaemaris sp. nov., a methanogen isolated from an aquaculture fish pond.</title>
        <authorList>
            <person name="Lai M.C."/>
            <person name="Chen S.C."/>
        </authorList>
    </citation>
    <scope>NUCLEOTIDE SEQUENCE</scope>
    <source>
        <strain evidence="9">N2F9704</strain>
    </source>
</reference>
<comment type="pathway">
    <text evidence="1 6">Protein modification; peptidyl-diphthamide biosynthesis.</text>
</comment>
<feature type="binding site" evidence="6 7">
    <location>
        <position position="165"/>
    </location>
    <ligand>
        <name>S-adenosyl-L-methionine</name>
        <dbReference type="ChEBI" id="CHEBI:59789"/>
    </ligand>
</feature>
<comment type="catalytic activity">
    <reaction evidence="6">
        <text>2-[(3S)-amino-3-carboxypropyl]-L-histidyl-[translation elongation factor 2] + 3 S-adenosyl-L-methionine = diphthine-[translation elongation factor 2] + 3 S-adenosyl-L-homocysteine + 3 H(+)</text>
        <dbReference type="Rhea" id="RHEA:36415"/>
        <dbReference type="Rhea" id="RHEA-COMP:9749"/>
        <dbReference type="Rhea" id="RHEA-COMP:10172"/>
        <dbReference type="ChEBI" id="CHEBI:15378"/>
        <dbReference type="ChEBI" id="CHEBI:57856"/>
        <dbReference type="ChEBI" id="CHEBI:59789"/>
        <dbReference type="ChEBI" id="CHEBI:73995"/>
        <dbReference type="ChEBI" id="CHEBI:82696"/>
        <dbReference type="EC" id="2.1.1.98"/>
    </reaction>
</comment>
<dbReference type="Gene3D" id="3.30.950.10">
    <property type="entry name" value="Methyltransferase, Cobalt-precorrin-4 Transmethylase, Domain 2"/>
    <property type="match status" value="1"/>
</dbReference>
<evidence type="ECO:0000256" key="4">
    <source>
        <dbReference type="ARBA" id="ARBA00022679"/>
    </source>
</evidence>
<dbReference type="RefSeq" id="WP_265580677.1">
    <property type="nucleotide sequence ID" value="NZ_CP036172.1"/>
</dbReference>
<dbReference type="PIRSF" id="PIRSF036432">
    <property type="entry name" value="Diphthine_synth"/>
    <property type="match status" value="1"/>
</dbReference>
<comment type="subunit">
    <text evidence="6">Homodimer.</text>
</comment>
<evidence type="ECO:0000313" key="9">
    <source>
        <dbReference type="EMBL" id="QSZ67764.1"/>
    </source>
</evidence>
<dbReference type="UniPathway" id="UPA00559"/>
<dbReference type="EMBL" id="CP036172">
    <property type="protein sequence ID" value="QSZ67764.1"/>
    <property type="molecule type" value="Genomic_DNA"/>
</dbReference>
<dbReference type="EC" id="2.1.1.98" evidence="6"/>
<comment type="function">
    <text evidence="6">S-adenosyl-L-methionine-dependent methyltransferase that catalyzes the trimethylation of the amino group of the modified target histidine residue in translation elongation factor 2 (EF-2), to form an intermediate called diphthine. The three successive methylation reactions represent the second step of diphthamide biosynthesis.</text>
</comment>